<keyword evidence="6 7" id="KW-0472">Membrane</keyword>
<dbReference type="InterPro" id="IPR013057">
    <property type="entry name" value="AA_transpt_TM"/>
</dbReference>
<evidence type="ECO:0000256" key="7">
    <source>
        <dbReference type="SAM" id="Phobius"/>
    </source>
</evidence>
<evidence type="ECO:0000313" key="10">
    <source>
        <dbReference type="Proteomes" id="UP001255856"/>
    </source>
</evidence>
<feature type="transmembrane region" description="Helical" evidence="7">
    <location>
        <begin position="66"/>
        <end position="89"/>
    </location>
</feature>
<feature type="domain" description="Amino acid transporter transmembrane" evidence="8">
    <location>
        <begin position="2"/>
        <end position="212"/>
    </location>
</feature>
<organism evidence="9 10">
    <name type="scientific">Prototheca wickerhamii</name>
    <dbReference type="NCBI Taxonomy" id="3111"/>
    <lineage>
        <taxon>Eukaryota</taxon>
        <taxon>Viridiplantae</taxon>
        <taxon>Chlorophyta</taxon>
        <taxon>core chlorophytes</taxon>
        <taxon>Trebouxiophyceae</taxon>
        <taxon>Chlorellales</taxon>
        <taxon>Chlorellaceae</taxon>
        <taxon>Prototheca</taxon>
    </lineage>
</organism>
<evidence type="ECO:0000256" key="6">
    <source>
        <dbReference type="ARBA" id="ARBA00023136"/>
    </source>
</evidence>
<sequence length="383" mass="42293">MSTVLTAVGQTLTAVMGAGVLNLPYAMATLGWVAGPMLILLFSWVTLFTSHMLVECHVINGKRQRTYVDLVKGLFGRLGYLVIGWVQYINLFLTALSYQITASASLLTLVQSFCRESGATSCPSKYYIWAIVFGCLQLLLIQIPDLSHFGLLSLVGAIMSFGYSFIAFGLSIAQGNTHGTVGGKSLSAEAKSFDVLNSAGSILFAYSFSMILAVAFAGYLAFGNSVPSSIMMAFHHPVWLVNLAQFLIIFHMLPAYQMYLQPLMAFVEGRFKNWDRAPEWSKVIWGIPFRVGSRTLWVVVIAFLSILVPFFSDIVGLVGAIGFWPTTVFFPIECWIRLYRPSPTYRFWLRALNVICALVTVAAAMGSIYNIIKDASKYELFGS</sequence>
<name>A0AAD9IHI8_PROWI</name>
<dbReference type="EMBL" id="JASFZW010000011">
    <property type="protein sequence ID" value="KAK2076242.1"/>
    <property type="molecule type" value="Genomic_DNA"/>
</dbReference>
<feature type="transmembrane region" description="Helical" evidence="7">
    <location>
        <begin position="126"/>
        <end position="143"/>
    </location>
</feature>
<dbReference type="AlphaFoldDB" id="A0AAD9IHI8"/>
<evidence type="ECO:0000256" key="2">
    <source>
        <dbReference type="ARBA" id="ARBA00022448"/>
    </source>
</evidence>
<dbReference type="Proteomes" id="UP001255856">
    <property type="component" value="Unassembled WGS sequence"/>
</dbReference>
<evidence type="ECO:0000256" key="3">
    <source>
        <dbReference type="ARBA" id="ARBA00022692"/>
    </source>
</evidence>
<feature type="transmembrane region" description="Helical" evidence="7">
    <location>
        <begin position="351"/>
        <end position="372"/>
    </location>
</feature>
<feature type="transmembrane region" description="Helical" evidence="7">
    <location>
        <begin position="291"/>
        <end position="311"/>
    </location>
</feature>
<evidence type="ECO:0000259" key="8">
    <source>
        <dbReference type="Pfam" id="PF01490"/>
    </source>
</evidence>
<evidence type="ECO:0000256" key="5">
    <source>
        <dbReference type="ARBA" id="ARBA00022989"/>
    </source>
</evidence>
<protein>
    <recommendedName>
        <fullName evidence="8">Amino acid transporter transmembrane domain-containing protein</fullName>
    </recommendedName>
</protein>
<evidence type="ECO:0000313" key="9">
    <source>
        <dbReference type="EMBL" id="KAK2076242.1"/>
    </source>
</evidence>
<proteinExistence type="predicted"/>
<evidence type="ECO:0000256" key="1">
    <source>
        <dbReference type="ARBA" id="ARBA00004370"/>
    </source>
</evidence>
<feature type="transmembrane region" description="Helical" evidence="7">
    <location>
        <begin position="194"/>
        <end position="222"/>
    </location>
</feature>
<feature type="transmembrane region" description="Helical" evidence="7">
    <location>
        <begin position="234"/>
        <end position="256"/>
    </location>
</feature>
<dbReference type="Pfam" id="PF01490">
    <property type="entry name" value="Aa_trans"/>
    <property type="match status" value="1"/>
</dbReference>
<dbReference type="GO" id="GO:0006865">
    <property type="term" value="P:amino acid transport"/>
    <property type="evidence" value="ECO:0007669"/>
    <property type="project" value="UniProtKB-KW"/>
</dbReference>
<accession>A0AAD9IHI8</accession>
<keyword evidence="3 7" id="KW-0812">Transmembrane</keyword>
<evidence type="ECO:0000256" key="4">
    <source>
        <dbReference type="ARBA" id="ARBA00022970"/>
    </source>
</evidence>
<feature type="transmembrane region" description="Helical" evidence="7">
    <location>
        <begin position="33"/>
        <end position="54"/>
    </location>
</feature>
<feature type="transmembrane region" description="Helical" evidence="7">
    <location>
        <begin position="149"/>
        <end position="173"/>
    </location>
</feature>
<reference evidence="9" key="1">
    <citation type="submission" date="2021-01" db="EMBL/GenBank/DDBJ databases">
        <authorList>
            <person name="Eckstrom K.M.E."/>
        </authorList>
    </citation>
    <scope>NUCLEOTIDE SEQUENCE</scope>
    <source>
        <strain evidence="9">UVCC 0001</strain>
    </source>
</reference>
<comment type="caution">
    <text evidence="9">The sequence shown here is derived from an EMBL/GenBank/DDBJ whole genome shotgun (WGS) entry which is preliminary data.</text>
</comment>
<gene>
    <name evidence="9" type="ORF">QBZ16_001174</name>
</gene>
<keyword evidence="10" id="KW-1185">Reference proteome</keyword>
<keyword evidence="5 7" id="KW-1133">Transmembrane helix</keyword>
<comment type="subcellular location">
    <subcellularLocation>
        <location evidence="1">Membrane</location>
    </subcellularLocation>
</comment>
<dbReference type="PANTHER" id="PTHR48017">
    <property type="entry name" value="OS05G0424000 PROTEIN-RELATED"/>
    <property type="match status" value="1"/>
</dbReference>
<keyword evidence="4" id="KW-0029">Amino-acid transport</keyword>
<keyword evidence="2" id="KW-0813">Transport</keyword>
<dbReference type="GO" id="GO:0016020">
    <property type="term" value="C:membrane"/>
    <property type="evidence" value="ECO:0007669"/>
    <property type="project" value="UniProtKB-SubCell"/>
</dbReference>